<sequence>MAEAVLSGLATSVLNSVAAEIAKPGGSSASQKIRLLCGAKDELQSLESTVQTIQAVLLDAEKQQWHNDQVKLWLKRLKDVLYDVQDLFDDVATEDLRRKVTSGNKTWKEVRFFFSKSNQLAHRLKVANKIEELRKKLDGIKNDRQFELDPHLSGPTVAIERRRTTHSFVREEEIIGREEDKKEIIAHLVDSSSRERVSVVSIVGIGGLGKTTLARLVYNDDKVKDCFKPKLWACHGDPDNFDEYVIIKEILKSAQHECQGDPEMMRDLQDIENKSKEQLQQLLRKVLDGKKYLLVLDDLWNEDRLAWLPLQSLLMGGSWGSKILVTTRNRSVVDATDAKSVVHDLRGLSEDKSWDLLKKIALVDGEEQLNSRLEMIGRDIVRKCAGVPLAIRTIGSLLYNKKDNEWLQLRDHELSKIDKSGHGIMEALKVSYDHLPSALKHCFAYCALFPKDHVFDKETMIQLWMAQGFIESLHENEDLQEAGDRSVSDLLWRSFLEVKKLDDSTSEVKLFKMHDLMHDLASKVAADECKMINLNEGGGIGRGTRHISFAFQSSLPQNMTTQLEATNLRTFLTLTNMRTYGPEVSPIECEGIFTKIRRCRTLALLGPDFCISSSLGTRLKHLRFLDISGNTAIKSLPDSITDLLNLQTLKLSGCKNLTTLPKDWKKLVNLRFLDISGNTSIKSLPDSITDLLNLQTLELSGCENLTTLPKDWKKLVNLRFLDISGNTSIKSLPDSITDLLNLRTLKLSGCENLTTLPKDWKKLVNLRFLDISGNTSIKSLPDSITDLLNLQTLELSGCENLTPLPKDWKKLVNLRFLDISGNTSIKSLPDSITDLLNLQTLELSGCENLTTLPKDWKKLVNLRFLDISGNTSIKSLPDSITDLLNLQTLKLSGCNNLTALPKDLKKLVNLRHLLIDGCDSLSHMPCGLNHLSSLQTLSKFVVQKMGHRVPGGVGRVDELDVLNKLAGSISLENLEFLQPAPNKAHLGKKEGLRSLRVGVVDPVGGAR</sequence>
<dbReference type="RefSeq" id="XP_048133248.1">
    <property type="nucleotide sequence ID" value="XM_048277291.1"/>
</dbReference>
<evidence type="ECO:0000256" key="5">
    <source>
        <dbReference type="ARBA" id="ARBA00022840"/>
    </source>
</evidence>
<proteinExistence type="predicted"/>
<dbReference type="InterPro" id="IPR036388">
    <property type="entry name" value="WH-like_DNA-bd_sf"/>
</dbReference>
<dbReference type="GeneID" id="125314598"/>
<dbReference type="PRINTS" id="PR00364">
    <property type="entry name" value="DISEASERSIST"/>
</dbReference>
<evidence type="ECO:0000313" key="10">
    <source>
        <dbReference type="Proteomes" id="UP000827889"/>
    </source>
</evidence>
<evidence type="ECO:0000259" key="9">
    <source>
        <dbReference type="Pfam" id="PF23598"/>
    </source>
</evidence>
<dbReference type="InterPro" id="IPR055414">
    <property type="entry name" value="LRR_R13L4/SHOC2-like"/>
</dbReference>
<dbReference type="InterPro" id="IPR003591">
    <property type="entry name" value="Leu-rich_rpt_typical-subtyp"/>
</dbReference>
<dbReference type="InterPro" id="IPR041118">
    <property type="entry name" value="Rx_N"/>
</dbReference>
<dbReference type="Gene3D" id="3.40.50.300">
    <property type="entry name" value="P-loop containing nucleotide triphosphate hydrolases"/>
    <property type="match status" value="1"/>
</dbReference>
<dbReference type="Proteomes" id="UP000827889">
    <property type="component" value="Chromosome 1"/>
</dbReference>
<dbReference type="SUPFAM" id="SSF52047">
    <property type="entry name" value="RNI-like"/>
    <property type="match status" value="1"/>
</dbReference>
<evidence type="ECO:0000256" key="2">
    <source>
        <dbReference type="ARBA" id="ARBA00022737"/>
    </source>
</evidence>
<evidence type="ECO:0000256" key="1">
    <source>
        <dbReference type="ARBA" id="ARBA00022614"/>
    </source>
</evidence>
<evidence type="ECO:0000259" key="7">
    <source>
        <dbReference type="Pfam" id="PF18052"/>
    </source>
</evidence>
<evidence type="ECO:0000313" key="11">
    <source>
        <dbReference type="RefSeq" id="XP_048133248.1"/>
    </source>
</evidence>
<feature type="domain" description="NB-ARC" evidence="6">
    <location>
        <begin position="178"/>
        <end position="361"/>
    </location>
</feature>
<dbReference type="PANTHER" id="PTHR36766">
    <property type="entry name" value="PLANT BROAD-SPECTRUM MILDEW RESISTANCE PROTEIN RPW8"/>
    <property type="match status" value="1"/>
</dbReference>
<dbReference type="InterPro" id="IPR032675">
    <property type="entry name" value="LRR_dom_sf"/>
</dbReference>
<dbReference type="Gene3D" id="1.10.10.10">
    <property type="entry name" value="Winged helix-like DNA-binding domain superfamily/Winged helix DNA-binding domain"/>
    <property type="match status" value="1"/>
</dbReference>
<name>A0ABM3H9H5_9MYRT</name>
<keyword evidence="5" id="KW-0067">ATP-binding</keyword>
<dbReference type="Pfam" id="PF23598">
    <property type="entry name" value="LRR_14"/>
    <property type="match status" value="1"/>
</dbReference>
<keyword evidence="1" id="KW-0433">Leucine-rich repeat</keyword>
<dbReference type="Pfam" id="PF23559">
    <property type="entry name" value="WHD_DRP"/>
    <property type="match status" value="1"/>
</dbReference>
<evidence type="ECO:0000259" key="6">
    <source>
        <dbReference type="Pfam" id="PF00931"/>
    </source>
</evidence>
<dbReference type="InterPro" id="IPR038005">
    <property type="entry name" value="RX-like_CC"/>
</dbReference>
<keyword evidence="3" id="KW-0547">Nucleotide-binding</keyword>
<keyword evidence="2" id="KW-0677">Repeat</keyword>
<dbReference type="SUPFAM" id="SSF52540">
    <property type="entry name" value="P-loop containing nucleoside triphosphate hydrolases"/>
    <property type="match status" value="1"/>
</dbReference>
<evidence type="ECO:0000256" key="3">
    <source>
        <dbReference type="ARBA" id="ARBA00022741"/>
    </source>
</evidence>
<keyword evidence="10" id="KW-1185">Reference proteome</keyword>
<reference evidence="11" key="2">
    <citation type="submission" date="2025-08" db="UniProtKB">
        <authorList>
            <consortium name="RefSeq"/>
        </authorList>
    </citation>
    <scope>IDENTIFICATION</scope>
    <source>
        <tissue evidence="11">Leaf</tissue>
    </source>
</reference>
<keyword evidence="4" id="KW-0611">Plant defense</keyword>
<dbReference type="Pfam" id="PF00931">
    <property type="entry name" value="NB-ARC"/>
    <property type="match status" value="1"/>
</dbReference>
<dbReference type="SMART" id="SM00364">
    <property type="entry name" value="LRR_BAC"/>
    <property type="match status" value="6"/>
</dbReference>
<organism evidence="10 11">
    <name type="scientific">Rhodamnia argentea</name>
    <dbReference type="NCBI Taxonomy" id="178133"/>
    <lineage>
        <taxon>Eukaryota</taxon>
        <taxon>Viridiplantae</taxon>
        <taxon>Streptophyta</taxon>
        <taxon>Embryophyta</taxon>
        <taxon>Tracheophyta</taxon>
        <taxon>Spermatophyta</taxon>
        <taxon>Magnoliopsida</taxon>
        <taxon>eudicotyledons</taxon>
        <taxon>Gunneridae</taxon>
        <taxon>Pentapetalae</taxon>
        <taxon>rosids</taxon>
        <taxon>malvids</taxon>
        <taxon>Myrtales</taxon>
        <taxon>Myrtaceae</taxon>
        <taxon>Myrtoideae</taxon>
        <taxon>Myrteae</taxon>
        <taxon>Australasian group</taxon>
        <taxon>Rhodamnia</taxon>
    </lineage>
</organism>
<dbReference type="Gene3D" id="3.80.10.10">
    <property type="entry name" value="Ribonuclease Inhibitor"/>
    <property type="match status" value="2"/>
</dbReference>
<feature type="domain" description="Disease resistance N-terminal" evidence="7">
    <location>
        <begin position="27"/>
        <end position="105"/>
    </location>
</feature>
<feature type="domain" description="Disease resistance R13L4/SHOC-2-like LRR" evidence="9">
    <location>
        <begin position="854"/>
        <end position="963"/>
    </location>
</feature>
<dbReference type="InterPro" id="IPR027417">
    <property type="entry name" value="P-loop_NTPase"/>
</dbReference>
<dbReference type="CDD" id="cd14798">
    <property type="entry name" value="RX-CC_like"/>
    <property type="match status" value="1"/>
</dbReference>
<gene>
    <name evidence="11" type="primary">LOC125314598</name>
</gene>
<evidence type="ECO:0000259" key="8">
    <source>
        <dbReference type="Pfam" id="PF23559"/>
    </source>
</evidence>
<feature type="domain" description="Disease resistance protein winged helix" evidence="8">
    <location>
        <begin position="448"/>
        <end position="521"/>
    </location>
</feature>
<dbReference type="InterPro" id="IPR058922">
    <property type="entry name" value="WHD_DRP"/>
</dbReference>
<protein>
    <submittedName>
        <fullName evidence="11">Disease resistance protein At3g14460</fullName>
    </submittedName>
</protein>
<evidence type="ECO:0000256" key="4">
    <source>
        <dbReference type="ARBA" id="ARBA00022821"/>
    </source>
</evidence>
<dbReference type="SUPFAM" id="SSF52058">
    <property type="entry name" value="L domain-like"/>
    <property type="match status" value="1"/>
</dbReference>
<dbReference type="InterPro" id="IPR002182">
    <property type="entry name" value="NB-ARC"/>
</dbReference>
<dbReference type="Gene3D" id="1.20.5.4130">
    <property type="match status" value="1"/>
</dbReference>
<dbReference type="PANTHER" id="PTHR36766:SF35">
    <property type="entry name" value="DISEASE RESISTANCE PROTEIN RGA3"/>
    <property type="match status" value="1"/>
</dbReference>
<dbReference type="SMART" id="SM00369">
    <property type="entry name" value="LRR_TYP"/>
    <property type="match status" value="7"/>
</dbReference>
<dbReference type="Pfam" id="PF18052">
    <property type="entry name" value="Rx_N"/>
    <property type="match status" value="1"/>
</dbReference>
<reference evidence="10" key="1">
    <citation type="submission" date="2025-05" db="UniProtKB">
        <authorList>
            <consortium name="RefSeq"/>
        </authorList>
    </citation>
    <scope>NUCLEOTIDE SEQUENCE [LARGE SCALE GENOMIC DNA]</scope>
</reference>
<accession>A0ABM3H9H5</accession>